<name>A0A8S9K0W2_BRACR</name>
<organism evidence="2">
    <name type="scientific">Brassica cretica</name>
    <name type="common">Mustard</name>
    <dbReference type="NCBI Taxonomy" id="69181"/>
    <lineage>
        <taxon>Eukaryota</taxon>
        <taxon>Viridiplantae</taxon>
        <taxon>Streptophyta</taxon>
        <taxon>Embryophyta</taxon>
        <taxon>Tracheophyta</taxon>
        <taxon>Spermatophyta</taxon>
        <taxon>Magnoliopsida</taxon>
        <taxon>eudicotyledons</taxon>
        <taxon>Gunneridae</taxon>
        <taxon>Pentapetalae</taxon>
        <taxon>rosids</taxon>
        <taxon>malvids</taxon>
        <taxon>Brassicales</taxon>
        <taxon>Brassicaceae</taxon>
        <taxon>Brassiceae</taxon>
        <taxon>Brassica</taxon>
    </lineage>
</organism>
<dbReference type="AlphaFoldDB" id="A0A8S9K0W2"/>
<evidence type="ECO:0000313" key="2">
    <source>
        <dbReference type="EMBL" id="KAF2588320.1"/>
    </source>
</evidence>
<sequence length="79" mass="9014">MRSWKMVETRNGGDREKSTTGDSAKSMDLQQIQEGMELTKHNYEKPARSERAATAKFDSIEKKIESMGEESNARFEALE</sequence>
<reference evidence="2" key="1">
    <citation type="submission" date="2019-12" db="EMBL/GenBank/DDBJ databases">
        <title>Genome sequencing and annotation of Brassica cretica.</title>
        <authorList>
            <person name="Studholme D.J."/>
            <person name="Sarris P.F."/>
        </authorList>
    </citation>
    <scope>NUCLEOTIDE SEQUENCE</scope>
    <source>
        <strain evidence="2">PFS-102/07</strain>
        <tissue evidence="2">Leaf</tissue>
    </source>
</reference>
<gene>
    <name evidence="2" type="ORF">F2Q70_00038556</name>
</gene>
<evidence type="ECO:0000256" key="1">
    <source>
        <dbReference type="SAM" id="MobiDB-lite"/>
    </source>
</evidence>
<feature type="compositionally biased region" description="Basic and acidic residues" evidence="1">
    <location>
        <begin position="1"/>
        <end position="19"/>
    </location>
</feature>
<proteinExistence type="predicted"/>
<dbReference type="EMBL" id="QGKY02000190">
    <property type="protein sequence ID" value="KAF2588320.1"/>
    <property type="molecule type" value="Genomic_DNA"/>
</dbReference>
<accession>A0A8S9K0W2</accession>
<feature type="region of interest" description="Disordered" evidence="1">
    <location>
        <begin position="1"/>
        <end position="27"/>
    </location>
</feature>
<protein>
    <submittedName>
        <fullName evidence="2">Uncharacterized protein</fullName>
    </submittedName>
</protein>
<comment type="caution">
    <text evidence="2">The sequence shown here is derived from an EMBL/GenBank/DDBJ whole genome shotgun (WGS) entry which is preliminary data.</text>
</comment>